<gene>
    <name evidence="5" type="ORF">GCM10010151_59080</name>
</gene>
<keyword evidence="6" id="KW-1185">Reference proteome</keyword>
<dbReference type="Gene3D" id="1.10.10.10">
    <property type="entry name" value="Winged helix-like DNA-binding domain superfamily/Winged helix DNA-binding domain"/>
    <property type="match status" value="1"/>
</dbReference>
<dbReference type="PROSITE" id="PS00622">
    <property type="entry name" value="HTH_LUXR_1"/>
    <property type="match status" value="1"/>
</dbReference>
<feature type="domain" description="HTH luxR-type" evidence="4">
    <location>
        <begin position="897"/>
        <end position="962"/>
    </location>
</feature>
<dbReference type="RefSeq" id="WP_252805969.1">
    <property type="nucleotide sequence ID" value="NZ_BAAABM010000054.1"/>
</dbReference>
<dbReference type="InterPro" id="IPR027417">
    <property type="entry name" value="P-loop_NTPase"/>
</dbReference>
<dbReference type="InterPro" id="IPR036388">
    <property type="entry name" value="WH-like_DNA-bd_sf"/>
</dbReference>
<evidence type="ECO:0000256" key="1">
    <source>
        <dbReference type="ARBA" id="ARBA00022741"/>
    </source>
</evidence>
<keyword evidence="2" id="KW-0067">ATP-binding</keyword>
<organism evidence="5 6">
    <name type="scientific">Actinoallomurus spadix</name>
    <dbReference type="NCBI Taxonomy" id="79912"/>
    <lineage>
        <taxon>Bacteria</taxon>
        <taxon>Bacillati</taxon>
        <taxon>Actinomycetota</taxon>
        <taxon>Actinomycetes</taxon>
        <taxon>Streptosporangiales</taxon>
        <taxon>Thermomonosporaceae</taxon>
        <taxon>Actinoallomurus</taxon>
    </lineage>
</organism>
<dbReference type="PANTHER" id="PTHR16305:SF35">
    <property type="entry name" value="TRANSCRIPTIONAL ACTIVATOR DOMAIN"/>
    <property type="match status" value="1"/>
</dbReference>
<reference evidence="6" key="1">
    <citation type="journal article" date="2019" name="Int. J. Syst. Evol. Microbiol.">
        <title>The Global Catalogue of Microorganisms (GCM) 10K type strain sequencing project: providing services to taxonomists for standard genome sequencing and annotation.</title>
        <authorList>
            <consortium name="The Broad Institute Genomics Platform"/>
            <consortium name="The Broad Institute Genome Sequencing Center for Infectious Disease"/>
            <person name="Wu L."/>
            <person name="Ma J."/>
        </authorList>
    </citation>
    <scope>NUCLEOTIDE SEQUENCE [LARGE SCALE GENOMIC DNA]</scope>
    <source>
        <strain evidence="6">JCM 3146</strain>
    </source>
</reference>
<evidence type="ECO:0000256" key="2">
    <source>
        <dbReference type="ARBA" id="ARBA00022840"/>
    </source>
</evidence>
<proteinExistence type="predicted"/>
<sequence>MSLLDASRLPARPMTAADTGPPSVTGFPAHLGRSVLDEVPRSHGPGPQGRGSGTLYGRDAELRLLADLTSRGLAGAGGALLLRGEAGIGKTALLGAARDAAVGRGGRALSAVGVQSEASIPFAGLHQLLRPILDRAPALIPRQRQALSAAFGMIEGVAPETFSVGLASLELISGLADDSPVILVIDDAQWVDRPSSEILAFIANRLDAERIVMVLAVREGHDTVLNDAGLPELPLTRLDDDAAAALLTARAPELGGAVRDRVLTEAAGNPLALIELPAALSGDRVRQSLTPWLPTTRRLERAFLSRVSELPDPTRTILLITAADDEGDLTEILRAAELLDGMTSSVGTLEPAVNAGLIDFDGRDVRFRHPLIRSAVYQAAGPSRRLAAHAALATTLKDHQERRAWHRAAASPGPDDDAALDLEAAALKALDRGAPRAAAEALRRAALLSAPDRNRGRLLLRAAEIDFELGDAVAARRHLAEARFSKLEEGERLRVALWTEALNEESWYSPERVRAFADVTDRLVGAESDGAALALRALWPLSIGCWYGDPAQETRDLVVRTARRLQRSDGDPMVLSIAACADPVEEAAWVIGRTSRVSPESIDDPAEQHALGASLTAVWAFDLSWPFLCASVDGLRRQGRLGLLGEALASQAWAAIHLGKHRLAAAAADEAGRLARDTGRPRWALVADLATATLASERGDHEAAGELIRRTEAELLSVGAQSILGFAQFARGRYALVNNQHGDAFEQLARVLDPSDIAYHPFVGYLGIADLIEAAILTGRRDEAEHHLTRLDALAEKTASPYLRAMAAYAHPLVAPDDTAEPLYQRAFRTRLKNWPFHRARLLLAYGRWLRRRRRLVESRAPLRAAMESFDALGISAFGEDARAELRAAGEAVARPAPDTLDRLTPQELQIARLAASGLTNREIGARLFLSHRTVGFHLYRIFPKLGITSRSQLCISDLGGD</sequence>
<dbReference type="SUPFAM" id="SSF52540">
    <property type="entry name" value="P-loop containing nucleoside triphosphate hydrolases"/>
    <property type="match status" value="1"/>
</dbReference>
<evidence type="ECO:0000256" key="3">
    <source>
        <dbReference type="SAM" id="MobiDB-lite"/>
    </source>
</evidence>
<dbReference type="Pfam" id="PF00196">
    <property type="entry name" value="GerE"/>
    <property type="match status" value="1"/>
</dbReference>
<dbReference type="InterPro" id="IPR000792">
    <property type="entry name" value="Tscrpt_reg_LuxR_C"/>
</dbReference>
<dbReference type="EMBL" id="BAAABM010000054">
    <property type="protein sequence ID" value="GAA0361325.1"/>
    <property type="molecule type" value="Genomic_DNA"/>
</dbReference>
<dbReference type="InterPro" id="IPR041664">
    <property type="entry name" value="AAA_16"/>
</dbReference>
<evidence type="ECO:0000313" key="5">
    <source>
        <dbReference type="EMBL" id="GAA0361325.1"/>
    </source>
</evidence>
<name>A0ABP3H3G9_9ACTN</name>
<dbReference type="PROSITE" id="PS50043">
    <property type="entry name" value="HTH_LUXR_2"/>
    <property type="match status" value="1"/>
</dbReference>
<dbReference type="PANTHER" id="PTHR16305">
    <property type="entry name" value="TESTICULAR SOLUBLE ADENYLYL CYCLASE"/>
    <property type="match status" value="1"/>
</dbReference>
<dbReference type="SMART" id="SM00421">
    <property type="entry name" value="HTH_LUXR"/>
    <property type="match status" value="1"/>
</dbReference>
<dbReference type="CDD" id="cd06170">
    <property type="entry name" value="LuxR_C_like"/>
    <property type="match status" value="1"/>
</dbReference>
<evidence type="ECO:0000259" key="4">
    <source>
        <dbReference type="PROSITE" id="PS50043"/>
    </source>
</evidence>
<dbReference type="PRINTS" id="PR00038">
    <property type="entry name" value="HTHLUXR"/>
</dbReference>
<dbReference type="Proteomes" id="UP001501822">
    <property type="component" value="Unassembled WGS sequence"/>
</dbReference>
<protein>
    <submittedName>
        <fullName evidence="5">LuxR family transcriptional regulator</fullName>
    </submittedName>
</protein>
<evidence type="ECO:0000313" key="6">
    <source>
        <dbReference type="Proteomes" id="UP001501822"/>
    </source>
</evidence>
<keyword evidence="1" id="KW-0547">Nucleotide-binding</keyword>
<feature type="region of interest" description="Disordered" evidence="3">
    <location>
        <begin position="1"/>
        <end position="30"/>
    </location>
</feature>
<dbReference type="Gene3D" id="3.40.50.300">
    <property type="entry name" value="P-loop containing nucleotide triphosphate hydrolases"/>
    <property type="match status" value="1"/>
</dbReference>
<comment type="caution">
    <text evidence="5">The sequence shown here is derived from an EMBL/GenBank/DDBJ whole genome shotgun (WGS) entry which is preliminary data.</text>
</comment>
<dbReference type="SUPFAM" id="SSF46894">
    <property type="entry name" value="C-terminal effector domain of the bipartite response regulators"/>
    <property type="match status" value="1"/>
</dbReference>
<accession>A0ABP3H3G9</accession>
<dbReference type="Pfam" id="PF13191">
    <property type="entry name" value="AAA_16"/>
    <property type="match status" value="1"/>
</dbReference>
<dbReference type="InterPro" id="IPR016032">
    <property type="entry name" value="Sig_transdc_resp-reg_C-effctor"/>
</dbReference>